<gene>
    <name evidence="2" type="ORF">GCM10009811_05040</name>
</gene>
<sequence length="297" mass="32884">MASVHDLTPAALLRRIEWTVLRRLDGALQGDFVTLFRGEGIDFQELREYVPGDDLRRIDWNVTARMSTPYVRDYAEDRDLTAWLLLDRSASMAFGPSQRGKDDVLVELVACFAHIFGRGGNKVGAIVFDDGPTATIPPRAGRVQSLRLIHEVLSRRPHSTSTTDLAGLVRAGVGVIRQRSLVIVISDFISGPGWERPLRQLAERHDVVCIQIADPLESELPDVGVISLQDNETGEQILVDTSDAVFRARLRELAGEQQRALTAGVRSAGITLHTITTDEDLGRGFLAMASRRKLARR</sequence>
<evidence type="ECO:0000259" key="1">
    <source>
        <dbReference type="Pfam" id="PF01882"/>
    </source>
</evidence>
<protein>
    <submittedName>
        <fullName evidence="2">DUF58 domain-containing protein</fullName>
    </submittedName>
</protein>
<proteinExistence type="predicted"/>
<feature type="domain" description="DUF58" evidence="1">
    <location>
        <begin position="45"/>
        <end position="258"/>
    </location>
</feature>
<dbReference type="PANTHER" id="PTHR33608">
    <property type="entry name" value="BLL2464 PROTEIN"/>
    <property type="match status" value="1"/>
</dbReference>
<evidence type="ECO:0000313" key="3">
    <source>
        <dbReference type="Proteomes" id="UP001499938"/>
    </source>
</evidence>
<dbReference type="Proteomes" id="UP001499938">
    <property type="component" value="Unassembled WGS sequence"/>
</dbReference>
<comment type="caution">
    <text evidence="2">The sequence shown here is derived from an EMBL/GenBank/DDBJ whole genome shotgun (WGS) entry which is preliminary data.</text>
</comment>
<dbReference type="EMBL" id="BAAAPO010000008">
    <property type="protein sequence ID" value="GAA1782575.1"/>
    <property type="molecule type" value="Genomic_DNA"/>
</dbReference>
<dbReference type="SUPFAM" id="SSF53300">
    <property type="entry name" value="vWA-like"/>
    <property type="match status" value="1"/>
</dbReference>
<dbReference type="InterPro" id="IPR036465">
    <property type="entry name" value="vWFA_dom_sf"/>
</dbReference>
<dbReference type="Gene3D" id="3.40.50.410">
    <property type="entry name" value="von Willebrand factor, type A domain"/>
    <property type="match status" value="1"/>
</dbReference>
<dbReference type="Pfam" id="PF01882">
    <property type="entry name" value="DUF58"/>
    <property type="match status" value="1"/>
</dbReference>
<keyword evidence="3" id="KW-1185">Reference proteome</keyword>
<dbReference type="RefSeq" id="WP_344080827.1">
    <property type="nucleotide sequence ID" value="NZ_BAAAPO010000008.1"/>
</dbReference>
<name>A0ABP4XJU4_9MICO</name>
<organism evidence="2 3">
    <name type="scientific">Nostocoides veronense</name>
    <dbReference type="NCBI Taxonomy" id="330836"/>
    <lineage>
        <taxon>Bacteria</taxon>
        <taxon>Bacillati</taxon>
        <taxon>Actinomycetota</taxon>
        <taxon>Actinomycetes</taxon>
        <taxon>Micrococcales</taxon>
        <taxon>Intrasporangiaceae</taxon>
        <taxon>Nostocoides</taxon>
    </lineage>
</organism>
<evidence type="ECO:0000313" key="2">
    <source>
        <dbReference type="EMBL" id="GAA1782575.1"/>
    </source>
</evidence>
<dbReference type="PANTHER" id="PTHR33608:SF6">
    <property type="entry name" value="BLL2464 PROTEIN"/>
    <property type="match status" value="1"/>
</dbReference>
<dbReference type="InterPro" id="IPR002881">
    <property type="entry name" value="DUF58"/>
</dbReference>
<reference evidence="3" key="1">
    <citation type="journal article" date="2019" name="Int. J. Syst. Evol. Microbiol.">
        <title>The Global Catalogue of Microorganisms (GCM) 10K type strain sequencing project: providing services to taxonomists for standard genome sequencing and annotation.</title>
        <authorList>
            <consortium name="The Broad Institute Genomics Platform"/>
            <consortium name="The Broad Institute Genome Sequencing Center for Infectious Disease"/>
            <person name="Wu L."/>
            <person name="Ma J."/>
        </authorList>
    </citation>
    <scope>NUCLEOTIDE SEQUENCE [LARGE SCALE GENOMIC DNA]</scope>
    <source>
        <strain evidence="3">JCM 15592</strain>
    </source>
</reference>
<accession>A0ABP4XJU4</accession>